<evidence type="ECO:0000313" key="1">
    <source>
        <dbReference type="EMBL" id="GFN74830.1"/>
    </source>
</evidence>
<sequence>MLNFLPHYSHQRQPLDKTVYDYEPFKTFCNQAANRGNHGAANRGKLMTIHTLPHIINYGFVHAFNQKKNPILSLSGFKSTGIYPFDKNIIPEDPYLPSYTTDQPMKLMKESSTCTECSSALRQQQAQQTPLCLCHHLY</sequence>
<protein>
    <submittedName>
        <fullName evidence="1">Transposase</fullName>
    </submittedName>
</protein>
<organism evidence="1 2">
    <name type="scientific">Plakobranchus ocellatus</name>
    <dbReference type="NCBI Taxonomy" id="259542"/>
    <lineage>
        <taxon>Eukaryota</taxon>
        <taxon>Metazoa</taxon>
        <taxon>Spiralia</taxon>
        <taxon>Lophotrochozoa</taxon>
        <taxon>Mollusca</taxon>
        <taxon>Gastropoda</taxon>
        <taxon>Heterobranchia</taxon>
        <taxon>Euthyneura</taxon>
        <taxon>Panpulmonata</taxon>
        <taxon>Sacoglossa</taxon>
        <taxon>Placobranchoidea</taxon>
        <taxon>Plakobranchidae</taxon>
        <taxon>Plakobranchus</taxon>
    </lineage>
</organism>
<dbReference type="Proteomes" id="UP000735302">
    <property type="component" value="Unassembled WGS sequence"/>
</dbReference>
<proteinExistence type="predicted"/>
<reference evidence="1 2" key="1">
    <citation type="journal article" date="2021" name="Elife">
        <title>Chloroplast acquisition without the gene transfer in kleptoplastic sea slugs, Plakobranchus ocellatus.</title>
        <authorList>
            <person name="Maeda T."/>
            <person name="Takahashi S."/>
            <person name="Yoshida T."/>
            <person name="Shimamura S."/>
            <person name="Takaki Y."/>
            <person name="Nagai Y."/>
            <person name="Toyoda A."/>
            <person name="Suzuki Y."/>
            <person name="Arimoto A."/>
            <person name="Ishii H."/>
            <person name="Satoh N."/>
            <person name="Nishiyama T."/>
            <person name="Hasebe M."/>
            <person name="Maruyama T."/>
            <person name="Minagawa J."/>
            <person name="Obokata J."/>
            <person name="Shigenobu S."/>
        </authorList>
    </citation>
    <scope>NUCLEOTIDE SEQUENCE [LARGE SCALE GENOMIC DNA]</scope>
</reference>
<comment type="caution">
    <text evidence="1">The sequence shown here is derived from an EMBL/GenBank/DDBJ whole genome shotgun (WGS) entry which is preliminary data.</text>
</comment>
<dbReference type="AlphaFoldDB" id="A0AAV3XXM8"/>
<dbReference type="EMBL" id="BLXT01000167">
    <property type="protein sequence ID" value="GFN74830.1"/>
    <property type="molecule type" value="Genomic_DNA"/>
</dbReference>
<name>A0AAV3XXM8_9GAST</name>
<keyword evidence="2" id="KW-1185">Reference proteome</keyword>
<accession>A0AAV3XXM8</accession>
<gene>
    <name evidence="1" type="ORF">PoB_000133600</name>
</gene>
<evidence type="ECO:0000313" key="2">
    <source>
        <dbReference type="Proteomes" id="UP000735302"/>
    </source>
</evidence>